<dbReference type="SMART" id="SM00354">
    <property type="entry name" value="HTH_LACI"/>
    <property type="match status" value="1"/>
</dbReference>
<dbReference type="GO" id="GO:0003700">
    <property type="term" value="F:DNA-binding transcription factor activity"/>
    <property type="evidence" value="ECO:0007669"/>
    <property type="project" value="TreeGrafter"/>
</dbReference>
<evidence type="ECO:0000256" key="1">
    <source>
        <dbReference type="ARBA" id="ARBA00023015"/>
    </source>
</evidence>
<keyword evidence="1" id="KW-0805">Transcription regulation</keyword>
<dbReference type="Proteomes" id="UP000286501">
    <property type="component" value="Unassembled WGS sequence"/>
</dbReference>
<dbReference type="AlphaFoldDB" id="A0A3E5DZ62"/>
<dbReference type="SUPFAM" id="SSF53822">
    <property type="entry name" value="Periplasmic binding protein-like I"/>
    <property type="match status" value="1"/>
</dbReference>
<dbReference type="InterPro" id="IPR028082">
    <property type="entry name" value="Peripla_BP_I"/>
</dbReference>
<evidence type="ECO:0000259" key="4">
    <source>
        <dbReference type="PROSITE" id="PS50932"/>
    </source>
</evidence>
<dbReference type="SUPFAM" id="SSF47413">
    <property type="entry name" value="lambda repressor-like DNA-binding domains"/>
    <property type="match status" value="1"/>
</dbReference>
<dbReference type="RefSeq" id="WP_117587335.1">
    <property type="nucleotide sequence ID" value="NZ_JANDWK010000008.1"/>
</dbReference>
<dbReference type="InterPro" id="IPR046335">
    <property type="entry name" value="LacI/GalR-like_sensor"/>
</dbReference>
<dbReference type="EMBL" id="JAPDUS010000004">
    <property type="protein sequence ID" value="MCW4092575.1"/>
    <property type="molecule type" value="Genomic_DNA"/>
</dbReference>
<dbReference type="GO" id="GO:0000976">
    <property type="term" value="F:transcription cis-regulatory region binding"/>
    <property type="evidence" value="ECO:0007669"/>
    <property type="project" value="TreeGrafter"/>
</dbReference>
<gene>
    <name evidence="8" type="ORF">DW250_08420</name>
    <name evidence="7" type="ORF">DWY11_13060</name>
    <name evidence="5" type="ORF">NNC55_04875</name>
    <name evidence="6" type="ORF">ONT05_03215</name>
</gene>
<name>A0A3E5DZ62_9BACT</name>
<dbReference type="PANTHER" id="PTHR30146">
    <property type="entry name" value="LACI-RELATED TRANSCRIPTIONAL REPRESSOR"/>
    <property type="match status" value="1"/>
</dbReference>
<dbReference type="EMBL" id="QRVA01000042">
    <property type="protein sequence ID" value="RGS12074.1"/>
    <property type="molecule type" value="Genomic_DNA"/>
</dbReference>
<dbReference type="EMBL" id="JANDWN010000008">
    <property type="protein sequence ID" value="MCP9599290.1"/>
    <property type="molecule type" value="Genomic_DNA"/>
</dbReference>
<reference evidence="6" key="3">
    <citation type="submission" date="2022-11" db="EMBL/GenBank/DDBJ databases">
        <title>Genomic repertoires linked with pathogenic potency of arthritogenic Prevotella copri isolated from the gut of rheumatoid arthritis patients.</title>
        <authorList>
            <person name="Nii T."/>
            <person name="Maeda Y."/>
            <person name="Motooka D."/>
            <person name="Naito M."/>
            <person name="Matsumoto Y."/>
            <person name="Ogawa T."/>
            <person name="Oguro-Igashira E."/>
            <person name="Kishikawa T."/>
            <person name="Yamashita M."/>
            <person name="Koizumi S."/>
            <person name="Kurakawa T."/>
            <person name="Okumura R."/>
            <person name="Kayama H."/>
            <person name="Murakami M."/>
            <person name="Sakaguchi T."/>
            <person name="Das B."/>
            <person name="Nakamura S."/>
            <person name="Okada Y."/>
            <person name="Kumanogoh A."/>
            <person name="Takeda K."/>
        </authorList>
    </citation>
    <scope>NUCLEOTIDE SEQUENCE</scope>
    <source>
        <strain evidence="6">N016-13</strain>
    </source>
</reference>
<evidence type="ECO:0000256" key="3">
    <source>
        <dbReference type="ARBA" id="ARBA00023163"/>
    </source>
</evidence>
<accession>A0A3E5DZ62</accession>
<dbReference type="CDD" id="cd06267">
    <property type="entry name" value="PBP1_LacI_sugar_binding-like"/>
    <property type="match status" value="1"/>
</dbReference>
<dbReference type="PANTHER" id="PTHR30146:SF109">
    <property type="entry name" value="HTH-TYPE TRANSCRIPTIONAL REGULATOR GALS"/>
    <property type="match status" value="1"/>
</dbReference>
<reference evidence="9 10" key="1">
    <citation type="submission" date="2018-08" db="EMBL/GenBank/DDBJ databases">
        <title>A genome reference for cultivated species of the human gut microbiota.</title>
        <authorList>
            <person name="Zou Y."/>
            <person name="Xue W."/>
            <person name="Luo G."/>
        </authorList>
    </citation>
    <scope>NUCLEOTIDE SEQUENCE [LARGE SCALE GENOMIC DNA]</scope>
    <source>
        <strain evidence="7 9">AF24-12</strain>
        <strain evidence="8 10">AM22-1</strain>
    </source>
</reference>
<sequence>MKHVTIKDIARSLCISVSTVSRALTDDKNIRKETREMVVEEAKRLGYKRNPVAMNLKMGRTNTIGVIVPEMHTPYASQVINGIQEVLYKKNQKVMIAESDEKPERELENLKMMEQFMVDGLIVSLCSYRKNIEMYQQLAADGMAIVFYDRIPYGLKMPQVVVDDNVDSYFMVEHLIRLGRKRIVYLQGPDDIYNAYQRGLGYREAMEKFHLFDPSLIVKTGMTFKDGADAIDRLIYDKVEFDAIFAFTDTLAIGAQNRLRALGKRVPEEIFVAGFSGTELSTIVSPQITTMEPPLEEMGRKAAELVMEKINNPEMEDRQVVLKTTMQCRESTGE</sequence>
<dbReference type="Proteomes" id="UP000283872">
    <property type="component" value="Unassembled WGS sequence"/>
</dbReference>
<evidence type="ECO:0000313" key="5">
    <source>
        <dbReference type="EMBL" id="MCP9599290.1"/>
    </source>
</evidence>
<evidence type="ECO:0000313" key="8">
    <source>
        <dbReference type="EMBL" id="RHG65534.1"/>
    </source>
</evidence>
<dbReference type="PROSITE" id="PS50932">
    <property type="entry name" value="HTH_LACI_2"/>
    <property type="match status" value="1"/>
</dbReference>
<dbReference type="Proteomes" id="UP001204486">
    <property type="component" value="Unassembled WGS sequence"/>
</dbReference>
<dbReference type="Proteomes" id="UP001209074">
    <property type="component" value="Unassembled WGS sequence"/>
</dbReference>
<dbReference type="Gene3D" id="1.10.260.40">
    <property type="entry name" value="lambda repressor-like DNA-binding domains"/>
    <property type="match status" value="1"/>
</dbReference>
<evidence type="ECO:0000256" key="2">
    <source>
        <dbReference type="ARBA" id="ARBA00023125"/>
    </source>
</evidence>
<organism evidence="8 10">
    <name type="scientific">Segatella copri</name>
    <dbReference type="NCBI Taxonomy" id="165179"/>
    <lineage>
        <taxon>Bacteria</taxon>
        <taxon>Pseudomonadati</taxon>
        <taxon>Bacteroidota</taxon>
        <taxon>Bacteroidia</taxon>
        <taxon>Bacteroidales</taxon>
        <taxon>Prevotellaceae</taxon>
        <taxon>Segatella</taxon>
    </lineage>
</organism>
<dbReference type="CDD" id="cd01392">
    <property type="entry name" value="HTH_LacI"/>
    <property type="match status" value="1"/>
</dbReference>
<keyword evidence="3" id="KW-0804">Transcription</keyword>
<evidence type="ECO:0000313" key="6">
    <source>
        <dbReference type="EMBL" id="MCW4092575.1"/>
    </source>
</evidence>
<dbReference type="InterPro" id="IPR000843">
    <property type="entry name" value="HTH_LacI"/>
</dbReference>
<protein>
    <submittedName>
        <fullName evidence="8">LacI family transcriptional regulator</fullName>
    </submittedName>
</protein>
<dbReference type="Pfam" id="PF00356">
    <property type="entry name" value="LacI"/>
    <property type="match status" value="1"/>
</dbReference>
<reference evidence="5" key="2">
    <citation type="submission" date="2022-07" db="EMBL/GenBank/DDBJ databases">
        <title>Prevotella copri.</title>
        <authorList>
            <person name="Yang C."/>
        </authorList>
    </citation>
    <scope>NUCLEOTIDE SEQUENCE</scope>
    <source>
        <strain evidence="5">HF1476</strain>
    </source>
</reference>
<evidence type="ECO:0000313" key="9">
    <source>
        <dbReference type="Proteomes" id="UP000283872"/>
    </source>
</evidence>
<comment type="caution">
    <text evidence="8">The sequence shown here is derived from an EMBL/GenBank/DDBJ whole genome shotgun (WGS) entry which is preliminary data.</text>
</comment>
<feature type="domain" description="HTH lacI-type" evidence="4">
    <location>
        <begin position="4"/>
        <end position="58"/>
    </location>
</feature>
<evidence type="ECO:0000313" key="7">
    <source>
        <dbReference type="EMBL" id="RGS12074.1"/>
    </source>
</evidence>
<dbReference type="Pfam" id="PF13377">
    <property type="entry name" value="Peripla_BP_3"/>
    <property type="match status" value="1"/>
</dbReference>
<keyword evidence="2" id="KW-0238">DNA-binding</keyword>
<dbReference type="Gene3D" id="3.40.50.2300">
    <property type="match status" value="2"/>
</dbReference>
<proteinExistence type="predicted"/>
<dbReference type="EMBL" id="QRIN01000030">
    <property type="protein sequence ID" value="RHG65534.1"/>
    <property type="molecule type" value="Genomic_DNA"/>
</dbReference>
<dbReference type="InterPro" id="IPR010982">
    <property type="entry name" value="Lambda_DNA-bd_dom_sf"/>
</dbReference>
<evidence type="ECO:0000313" key="10">
    <source>
        <dbReference type="Proteomes" id="UP000286501"/>
    </source>
</evidence>